<feature type="chain" id="PRO_5013593882" evidence="2">
    <location>
        <begin position="20"/>
        <end position="765"/>
    </location>
</feature>
<accession>A0A2G8JGD9</accession>
<feature type="domain" description="FATC" evidence="3">
    <location>
        <begin position="733"/>
        <end position="765"/>
    </location>
</feature>
<protein>
    <submittedName>
        <fullName evidence="4">Putative serine/threonine-protein kinase SMG1-like</fullName>
    </submittedName>
</protein>
<dbReference type="AlphaFoldDB" id="A0A2G8JGD9"/>
<dbReference type="GO" id="GO:0005634">
    <property type="term" value="C:nucleus"/>
    <property type="evidence" value="ECO:0007669"/>
    <property type="project" value="TreeGrafter"/>
</dbReference>
<evidence type="ECO:0000313" key="5">
    <source>
        <dbReference type="Proteomes" id="UP000230750"/>
    </source>
</evidence>
<feature type="region of interest" description="Disordered" evidence="1">
    <location>
        <begin position="161"/>
        <end position="183"/>
    </location>
</feature>
<keyword evidence="5" id="KW-1185">Reference proteome</keyword>
<comment type="caution">
    <text evidence="4">The sequence shown here is derived from an EMBL/GenBank/DDBJ whole genome shotgun (WGS) entry which is preliminary data.</text>
</comment>
<feature type="compositionally biased region" description="Basic and acidic residues" evidence="1">
    <location>
        <begin position="626"/>
        <end position="635"/>
    </location>
</feature>
<feature type="signal peptide" evidence="2">
    <location>
        <begin position="1"/>
        <end position="19"/>
    </location>
</feature>
<dbReference type="InterPro" id="IPR003152">
    <property type="entry name" value="FATC_dom"/>
</dbReference>
<evidence type="ECO:0000259" key="3">
    <source>
        <dbReference type="PROSITE" id="PS51190"/>
    </source>
</evidence>
<dbReference type="Proteomes" id="UP000230750">
    <property type="component" value="Unassembled WGS sequence"/>
</dbReference>
<reference evidence="4 5" key="1">
    <citation type="journal article" date="2017" name="PLoS Biol.">
        <title>The sea cucumber genome provides insights into morphological evolution and visceral regeneration.</title>
        <authorList>
            <person name="Zhang X."/>
            <person name="Sun L."/>
            <person name="Yuan J."/>
            <person name="Sun Y."/>
            <person name="Gao Y."/>
            <person name="Zhang L."/>
            <person name="Li S."/>
            <person name="Dai H."/>
            <person name="Hamel J.F."/>
            <person name="Liu C."/>
            <person name="Yu Y."/>
            <person name="Liu S."/>
            <person name="Lin W."/>
            <person name="Guo K."/>
            <person name="Jin S."/>
            <person name="Xu P."/>
            <person name="Storey K.B."/>
            <person name="Huan P."/>
            <person name="Zhang T."/>
            <person name="Zhou Y."/>
            <person name="Zhang J."/>
            <person name="Lin C."/>
            <person name="Li X."/>
            <person name="Xing L."/>
            <person name="Huo D."/>
            <person name="Sun M."/>
            <person name="Wang L."/>
            <person name="Mercier A."/>
            <person name="Li F."/>
            <person name="Yang H."/>
            <person name="Xiang J."/>
        </authorList>
    </citation>
    <scope>NUCLEOTIDE SEQUENCE [LARGE SCALE GENOMIC DNA]</scope>
    <source>
        <strain evidence="4">Shaxun</strain>
        <tissue evidence="4">Muscle</tissue>
    </source>
</reference>
<dbReference type="Pfam" id="PF02260">
    <property type="entry name" value="FATC"/>
    <property type="match status" value="1"/>
</dbReference>
<dbReference type="SMART" id="SM01343">
    <property type="entry name" value="FATC"/>
    <property type="match status" value="1"/>
</dbReference>
<dbReference type="GO" id="GO:0004674">
    <property type="term" value="F:protein serine/threonine kinase activity"/>
    <property type="evidence" value="ECO:0007669"/>
    <property type="project" value="TreeGrafter"/>
</dbReference>
<evidence type="ECO:0000313" key="4">
    <source>
        <dbReference type="EMBL" id="PIK34779.1"/>
    </source>
</evidence>
<feature type="compositionally biased region" description="Polar residues" evidence="1">
    <location>
        <begin position="650"/>
        <end position="661"/>
    </location>
</feature>
<keyword evidence="4" id="KW-0808">Transferase</keyword>
<dbReference type="PANTHER" id="PTHR11139">
    <property type="entry name" value="ATAXIA TELANGIECTASIA MUTATED ATM -RELATED"/>
    <property type="match status" value="1"/>
</dbReference>
<dbReference type="InterPro" id="IPR050517">
    <property type="entry name" value="DDR_Repair_Kinase"/>
</dbReference>
<evidence type="ECO:0000256" key="1">
    <source>
        <dbReference type="SAM" id="MobiDB-lite"/>
    </source>
</evidence>
<feature type="compositionally biased region" description="Polar residues" evidence="1">
    <location>
        <begin position="165"/>
        <end position="183"/>
    </location>
</feature>
<dbReference type="GO" id="GO:0000184">
    <property type="term" value="P:nuclear-transcribed mRNA catabolic process, nonsense-mediated decay"/>
    <property type="evidence" value="ECO:0007669"/>
    <property type="project" value="TreeGrafter"/>
</dbReference>
<name>A0A2G8JGD9_STIJA</name>
<organism evidence="4 5">
    <name type="scientific">Stichopus japonicus</name>
    <name type="common">Sea cucumber</name>
    <dbReference type="NCBI Taxonomy" id="307972"/>
    <lineage>
        <taxon>Eukaryota</taxon>
        <taxon>Metazoa</taxon>
        <taxon>Echinodermata</taxon>
        <taxon>Eleutherozoa</taxon>
        <taxon>Echinozoa</taxon>
        <taxon>Holothuroidea</taxon>
        <taxon>Aspidochirotacea</taxon>
        <taxon>Aspidochirotida</taxon>
        <taxon>Stichopodidae</taxon>
        <taxon>Apostichopus</taxon>
    </lineage>
</organism>
<gene>
    <name evidence="4" type="ORF">BSL78_28401</name>
</gene>
<proteinExistence type="predicted"/>
<dbReference type="STRING" id="307972.A0A2G8JGD9"/>
<dbReference type="OrthoDB" id="6424826at2759"/>
<dbReference type="PANTHER" id="PTHR11139:SF71">
    <property type="entry name" value="SERINE_THREONINE-PROTEIN KINASE SMG1"/>
    <property type="match status" value="1"/>
</dbReference>
<evidence type="ECO:0000256" key="2">
    <source>
        <dbReference type="SAM" id="SignalP"/>
    </source>
</evidence>
<dbReference type="EMBL" id="MRZV01002082">
    <property type="protein sequence ID" value="PIK34779.1"/>
    <property type="molecule type" value="Genomic_DNA"/>
</dbReference>
<dbReference type="PROSITE" id="PS51190">
    <property type="entry name" value="FATC"/>
    <property type="match status" value="1"/>
</dbReference>
<keyword evidence="2" id="KW-0732">Signal</keyword>
<sequence>MKLLHFVFFSLFCLLSCCSVILSSSGYQRCRATSRGGSIPSEHHRILNDLIKDCPMGLQEMIAAMELSLQSASDAAENLILDMNEHFKLIRDNLEKMILSRESLEILRNWESWKIMKEATSVKTTLITSENLAQVKDLLFLYQIQFTQQVLRAAQQYVTNKPKENGTSSKGKRYNSQSKQSLNNQTAVMEPVKKCIGRIAQKMIVGLGSELLRCASIITVAHVIPEMRSSLPAVEGIAGFVGLTQEHLMKTTVTNNSKSKGELEDAVKELVDAVYGLNRVRHLELEMQMFQELVSRAEGRVVMMQWLYEDVLLTERNFRFQHPARTFVMTGIHREYQQLVVMDRSISSMLEKMVAMQGGISQRLKWAAGANPQVSEVLKTVESSLEHKTTVYQLEAKHSSQLTALSSAILHFEAHRTRTSEAIKSDAAVHDLFKRCEDIAKQRSESTARVSDLEVSLVTMRPPTQEKPINAKWIRGLIDLVKKKMTEGEKLLSAAEVEVNSGKDSLLGKLEPVYGKMSDFHNIVSEVKPHLRSLAQEEEENGEGSDTEFGESAKKFLTDYRDFSEDLASIVKQVRREKGENDANRLEMLSDLQSKMPAFADVMSRIFDSLVFLATPLTTTAVEENTTNKKERSTATEDSWWESNEPKQDGTPTTLTPSNVATPPPQTVKPTVNAAATPPAGLRPIAPTASKTSPAIMCDPRTGKLIQVRNAHAINVWRRVKGKLDGRDPEPSHRLSVPEQVDFVIREATNCDNLATLYEGWTAWV</sequence>
<keyword evidence="4" id="KW-0418">Kinase</keyword>
<feature type="region of interest" description="Disordered" evidence="1">
    <location>
        <begin position="623"/>
        <end position="694"/>
    </location>
</feature>